<dbReference type="EMBL" id="JAQIZZ010000005">
    <property type="protein sequence ID" value="KAJ5540911.1"/>
    <property type="molecule type" value="Genomic_DNA"/>
</dbReference>
<evidence type="ECO:0000313" key="2">
    <source>
        <dbReference type="EMBL" id="KAJ5540911.1"/>
    </source>
</evidence>
<evidence type="ECO:0000313" key="3">
    <source>
        <dbReference type="Proteomes" id="UP001220324"/>
    </source>
</evidence>
<evidence type="ECO:0000256" key="1">
    <source>
        <dbReference type="SAM" id="SignalP"/>
    </source>
</evidence>
<dbReference type="AlphaFoldDB" id="A0AAD6CWV6"/>
<proteinExistence type="predicted"/>
<gene>
    <name evidence="2" type="ORF">N7494_005987</name>
</gene>
<comment type="caution">
    <text evidence="2">The sequence shown here is derived from an EMBL/GenBank/DDBJ whole genome shotgun (WGS) entry which is preliminary data.</text>
</comment>
<accession>A0AAD6CWV6</accession>
<dbReference type="Proteomes" id="UP001220324">
    <property type="component" value="Unassembled WGS sequence"/>
</dbReference>
<keyword evidence="1" id="KW-0732">Signal</keyword>
<sequence>MQYNLILALAASVGLVSAALPKANEYKSLDCSGDLNFGHNAFDLHMVTMDDSTHSVYQAGTAWYLFDGKASDGGRCTGNFLGQVNADTPACLLVDRTSTGQRIRCLCNPLIGIGAGGKNSCDYVS</sequence>
<feature type="chain" id="PRO_5042071667" evidence="1">
    <location>
        <begin position="19"/>
        <end position="125"/>
    </location>
</feature>
<feature type="signal peptide" evidence="1">
    <location>
        <begin position="1"/>
        <end position="18"/>
    </location>
</feature>
<protein>
    <submittedName>
        <fullName evidence="2">Small secreted protein</fullName>
    </submittedName>
</protein>
<organism evidence="2 3">
    <name type="scientific">Penicillium frequentans</name>
    <dbReference type="NCBI Taxonomy" id="3151616"/>
    <lineage>
        <taxon>Eukaryota</taxon>
        <taxon>Fungi</taxon>
        <taxon>Dikarya</taxon>
        <taxon>Ascomycota</taxon>
        <taxon>Pezizomycotina</taxon>
        <taxon>Eurotiomycetes</taxon>
        <taxon>Eurotiomycetidae</taxon>
        <taxon>Eurotiales</taxon>
        <taxon>Aspergillaceae</taxon>
        <taxon>Penicillium</taxon>
    </lineage>
</organism>
<name>A0AAD6CWV6_9EURO</name>
<reference evidence="2 3" key="1">
    <citation type="journal article" date="2023" name="IMA Fungus">
        <title>Comparative genomic study of the Penicillium genus elucidates a diverse pangenome and 15 lateral gene transfer events.</title>
        <authorList>
            <person name="Petersen C."/>
            <person name="Sorensen T."/>
            <person name="Nielsen M.R."/>
            <person name="Sondergaard T.E."/>
            <person name="Sorensen J.L."/>
            <person name="Fitzpatrick D.A."/>
            <person name="Frisvad J.C."/>
            <person name="Nielsen K.L."/>
        </authorList>
    </citation>
    <scope>NUCLEOTIDE SEQUENCE [LARGE SCALE GENOMIC DNA]</scope>
    <source>
        <strain evidence="2 3">IBT 35679</strain>
    </source>
</reference>
<keyword evidence="3" id="KW-1185">Reference proteome</keyword>